<dbReference type="RefSeq" id="WP_240254703.1">
    <property type="nucleotide sequence ID" value="NZ_JAKTTI010000010.1"/>
</dbReference>
<name>A0AAW5E6V5_9BACI</name>
<reference evidence="2" key="1">
    <citation type="submission" date="2022-02" db="EMBL/GenBank/DDBJ databases">
        <title>Fredinandcohnia quinoae sp. nov. isolated from Chenopodium quinoa seeds.</title>
        <authorList>
            <person name="Saati-Santamaria Z."/>
            <person name="Flores-Felix J.D."/>
            <person name="Igual J.M."/>
            <person name="Velazquez E."/>
            <person name="Garcia-Fraile P."/>
            <person name="Martinez-Molina E."/>
        </authorList>
    </citation>
    <scope>NUCLEOTIDE SEQUENCE</scope>
    <source>
        <strain evidence="2">SECRCQ15</strain>
    </source>
</reference>
<evidence type="ECO:0000313" key="2">
    <source>
        <dbReference type="EMBL" id="MCH1625360.1"/>
    </source>
</evidence>
<feature type="domain" description="NERD" evidence="1">
    <location>
        <begin position="146"/>
        <end position="249"/>
    </location>
</feature>
<dbReference type="Proteomes" id="UP001431131">
    <property type="component" value="Unassembled WGS sequence"/>
</dbReference>
<dbReference type="Pfam" id="PF08378">
    <property type="entry name" value="NERD"/>
    <property type="match status" value="1"/>
</dbReference>
<keyword evidence="3" id="KW-1185">Reference proteome</keyword>
<gene>
    <name evidence="2" type="ORF">MJG50_08485</name>
</gene>
<comment type="caution">
    <text evidence="2">The sequence shown here is derived from an EMBL/GenBank/DDBJ whole genome shotgun (WGS) entry which is preliminary data.</text>
</comment>
<dbReference type="InterPro" id="IPR012397">
    <property type="entry name" value="Pullulanase"/>
</dbReference>
<organism evidence="2 3">
    <name type="scientific">Fredinandcohnia quinoae</name>
    <dbReference type="NCBI Taxonomy" id="2918902"/>
    <lineage>
        <taxon>Bacteria</taxon>
        <taxon>Bacillati</taxon>
        <taxon>Bacillota</taxon>
        <taxon>Bacilli</taxon>
        <taxon>Bacillales</taxon>
        <taxon>Bacillaceae</taxon>
        <taxon>Fredinandcohnia</taxon>
    </lineage>
</organism>
<sequence length="311" mass="37196">MGQLIKLQDYISRYEIDTYRYPGQFIRLKKQQWEKVKNAWDEGELHTLGTAPSEEEEKVEEEKPSIFRPFKRLKKSKENTGFEVKREGLTVQDDTDFSFVYTHELSTLDEVKQSFLDHIFKFQMKWASSTVREKSFVDRGFYYDDDLKYFLQRFPDTYLVLYKPIFLLKKAPIEVDIILISPVATWCITLLEGKKNSVFIGSNERFWTERNGITERKQLSPLIGLNRMERIVRKLYALYEVEMPVHKVVLNRTGYFDYPLVPYDIELVEKRNYEQWFTSMRNLSTPLKHMQLKAANSLLQYCQTTYVRRMD</sequence>
<dbReference type="EMBL" id="JAKTTI010000010">
    <property type="protein sequence ID" value="MCH1625360.1"/>
    <property type="molecule type" value="Genomic_DNA"/>
</dbReference>
<dbReference type="InterPro" id="IPR011528">
    <property type="entry name" value="NERD"/>
</dbReference>
<evidence type="ECO:0000259" key="1">
    <source>
        <dbReference type="Pfam" id="PF08378"/>
    </source>
</evidence>
<dbReference type="AlphaFoldDB" id="A0AAW5E6V5"/>
<dbReference type="PIRSF" id="PIRSF012560">
    <property type="entry name" value="Pullulanase"/>
    <property type="match status" value="1"/>
</dbReference>
<accession>A0AAW5E6V5</accession>
<evidence type="ECO:0000313" key="3">
    <source>
        <dbReference type="Proteomes" id="UP001431131"/>
    </source>
</evidence>
<protein>
    <submittedName>
        <fullName evidence="2">NERD domain-containing protein</fullName>
    </submittedName>
</protein>
<proteinExistence type="predicted"/>